<gene>
    <name evidence="1" type="ORF">METZ01_LOCUS349483</name>
</gene>
<name>A0A382RFY4_9ZZZZ</name>
<protein>
    <submittedName>
        <fullName evidence="1">Uncharacterized protein</fullName>
    </submittedName>
</protein>
<organism evidence="1">
    <name type="scientific">marine metagenome</name>
    <dbReference type="NCBI Taxonomy" id="408172"/>
    <lineage>
        <taxon>unclassified sequences</taxon>
        <taxon>metagenomes</taxon>
        <taxon>ecological metagenomes</taxon>
    </lineage>
</organism>
<dbReference type="AlphaFoldDB" id="A0A382RFY4"/>
<proteinExistence type="predicted"/>
<feature type="non-terminal residue" evidence="1">
    <location>
        <position position="1"/>
    </location>
</feature>
<dbReference type="EMBL" id="UINC01121456">
    <property type="protein sequence ID" value="SVC96629.1"/>
    <property type="molecule type" value="Genomic_DNA"/>
</dbReference>
<reference evidence="1" key="1">
    <citation type="submission" date="2018-05" db="EMBL/GenBank/DDBJ databases">
        <authorList>
            <person name="Lanie J.A."/>
            <person name="Ng W.-L."/>
            <person name="Kazmierczak K.M."/>
            <person name="Andrzejewski T.M."/>
            <person name="Davidsen T.M."/>
            <person name="Wayne K.J."/>
            <person name="Tettelin H."/>
            <person name="Glass J.I."/>
            <person name="Rusch D."/>
            <person name="Podicherti R."/>
            <person name="Tsui H.-C.T."/>
            <person name="Winkler M.E."/>
        </authorList>
    </citation>
    <scope>NUCLEOTIDE SEQUENCE</scope>
</reference>
<accession>A0A382RFY4</accession>
<sequence>VNPACFITTKYEPEGIALPFVSIPFQINEWVPEEK</sequence>
<evidence type="ECO:0000313" key="1">
    <source>
        <dbReference type="EMBL" id="SVC96629.1"/>
    </source>
</evidence>
<feature type="non-terminal residue" evidence="1">
    <location>
        <position position="35"/>
    </location>
</feature>